<name>A0A9D4QMC7_DREPO</name>
<evidence type="ECO:0000313" key="3">
    <source>
        <dbReference type="Proteomes" id="UP000828390"/>
    </source>
</evidence>
<organism evidence="1 3">
    <name type="scientific">Dreissena polymorpha</name>
    <name type="common">Zebra mussel</name>
    <name type="synonym">Mytilus polymorpha</name>
    <dbReference type="NCBI Taxonomy" id="45954"/>
    <lineage>
        <taxon>Eukaryota</taxon>
        <taxon>Metazoa</taxon>
        <taxon>Spiralia</taxon>
        <taxon>Lophotrochozoa</taxon>
        <taxon>Mollusca</taxon>
        <taxon>Bivalvia</taxon>
        <taxon>Autobranchia</taxon>
        <taxon>Heteroconchia</taxon>
        <taxon>Euheterodonta</taxon>
        <taxon>Imparidentia</taxon>
        <taxon>Neoheterodontei</taxon>
        <taxon>Myida</taxon>
        <taxon>Dreissenoidea</taxon>
        <taxon>Dreissenidae</taxon>
        <taxon>Dreissena</taxon>
    </lineage>
</organism>
<accession>A0A9D4QMC7</accession>
<proteinExistence type="predicted"/>
<comment type="caution">
    <text evidence="1">The sequence shown here is derived from an EMBL/GenBank/DDBJ whole genome shotgun (WGS) entry which is preliminary data.</text>
</comment>
<sequence length="60" mass="6519">MLISTIYSNSTYMVLTTSTVRPGAVLRIAVHFLSPVSGETVTAELLSDTNVTLVRTKFSK</sequence>
<dbReference type="EMBL" id="JAIWYP010000004">
    <property type="protein sequence ID" value="KAH3835380.1"/>
    <property type="molecule type" value="Genomic_DNA"/>
</dbReference>
<gene>
    <name evidence="1" type="ORF">DPMN_108726</name>
    <name evidence="2" type="ORF">DPMN_108739</name>
</gene>
<evidence type="ECO:0000313" key="1">
    <source>
        <dbReference type="EMBL" id="KAH3835380.1"/>
    </source>
</evidence>
<keyword evidence="3" id="KW-1185">Reference proteome</keyword>
<reference evidence="1" key="1">
    <citation type="journal article" date="2019" name="bioRxiv">
        <title>The Genome of the Zebra Mussel, Dreissena polymorpha: A Resource for Invasive Species Research.</title>
        <authorList>
            <person name="McCartney M.A."/>
            <person name="Auch B."/>
            <person name="Kono T."/>
            <person name="Mallez S."/>
            <person name="Zhang Y."/>
            <person name="Obille A."/>
            <person name="Becker A."/>
            <person name="Abrahante J.E."/>
            <person name="Garbe J."/>
            <person name="Badalamenti J.P."/>
            <person name="Herman A."/>
            <person name="Mangelson H."/>
            <person name="Liachko I."/>
            <person name="Sullivan S."/>
            <person name="Sone E.D."/>
            <person name="Koren S."/>
            <person name="Silverstein K.A.T."/>
            <person name="Beckman K.B."/>
            <person name="Gohl D.M."/>
        </authorList>
    </citation>
    <scope>NUCLEOTIDE SEQUENCE</scope>
    <source>
        <strain evidence="1">Duluth1</strain>
        <tissue evidence="1">Whole animal</tissue>
    </source>
</reference>
<evidence type="ECO:0000313" key="2">
    <source>
        <dbReference type="EMBL" id="KAH3835393.1"/>
    </source>
</evidence>
<dbReference type="Proteomes" id="UP000828390">
    <property type="component" value="Unassembled WGS sequence"/>
</dbReference>
<reference evidence="1" key="2">
    <citation type="submission" date="2020-11" db="EMBL/GenBank/DDBJ databases">
        <authorList>
            <person name="McCartney M.A."/>
            <person name="Auch B."/>
            <person name="Kono T."/>
            <person name="Mallez S."/>
            <person name="Becker A."/>
            <person name="Gohl D.M."/>
            <person name="Silverstein K.A.T."/>
            <person name="Koren S."/>
            <person name="Bechman K.B."/>
            <person name="Herman A."/>
            <person name="Abrahante J.E."/>
            <person name="Garbe J."/>
        </authorList>
    </citation>
    <scope>NUCLEOTIDE SEQUENCE</scope>
    <source>
        <strain evidence="1">Duluth1</strain>
        <tissue evidence="1">Whole animal</tissue>
    </source>
</reference>
<protein>
    <submittedName>
        <fullName evidence="1">Uncharacterized protein</fullName>
    </submittedName>
</protein>
<dbReference type="AlphaFoldDB" id="A0A9D4QMC7"/>
<dbReference type="EMBL" id="JAIWYP010000004">
    <property type="protein sequence ID" value="KAH3835393.1"/>
    <property type="molecule type" value="Genomic_DNA"/>
</dbReference>